<evidence type="ECO:0000313" key="2">
    <source>
        <dbReference type="Proteomes" id="UP000178127"/>
    </source>
</evidence>
<evidence type="ECO:0000313" key="1">
    <source>
        <dbReference type="EMBL" id="OGC54239.1"/>
    </source>
</evidence>
<dbReference type="Gene3D" id="2.10.260.10">
    <property type="match status" value="1"/>
</dbReference>
<accession>A0A1F4VAS7</accession>
<organism evidence="1 2">
    <name type="scientific">candidate division WWE3 bacterium RIFCSPHIGHO2_02_FULL_38_14</name>
    <dbReference type="NCBI Taxonomy" id="1802620"/>
    <lineage>
        <taxon>Bacteria</taxon>
        <taxon>Katanobacteria</taxon>
    </lineage>
</organism>
<name>A0A1F4VAS7_UNCKA</name>
<protein>
    <recommendedName>
        <fullName evidence="3">SpoVT-AbrB domain-containing protein</fullName>
    </recommendedName>
</protein>
<evidence type="ECO:0008006" key="3">
    <source>
        <dbReference type="Google" id="ProtNLM"/>
    </source>
</evidence>
<dbReference type="STRING" id="1802620.A3D91_01695"/>
<proteinExistence type="predicted"/>
<gene>
    <name evidence="1" type="ORF">A3D91_01695</name>
</gene>
<dbReference type="SUPFAM" id="SSF89447">
    <property type="entry name" value="AbrB/MazE/MraZ-like"/>
    <property type="match status" value="1"/>
</dbReference>
<dbReference type="InterPro" id="IPR037914">
    <property type="entry name" value="SpoVT-AbrB_sf"/>
</dbReference>
<dbReference type="AlphaFoldDB" id="A0A1F4VAS7"/>
<dbReference type="Proteomes" id="UP000178127">
    <property type="component" value="Unassembled WGS sequence"/>
</dbReference>
<reference evidence="1 2" key="1">
    <citation type="journal article" date="2016" name="Nat. Commun.">
        <title>Thousands of microbial genomes shed light on interconnected biogeochemical processes in an aquifer system.</title>
        <authorList>
            <person name="Anantharaman K."/>
            <person name="Brown C.T."/>
            <person name="Hug L.A."/>
            <person name="Sharon I."/>
            <person name="Castelle C.J."/>
            <person name="Probst A.J."/>
            <person name="Thomas B.C."/>
            <person name="Singh A."/>
            <person name="Wilkins M.J."/>
            <person name="Karaoz U."/>
            <person name="Brodie E.L."/>
            <person name="Williams K.H."/>
            <person name="Hubbard S.S."/>
            <person name="Banfield J.F."/>
        </authorList>
    </citation>
    <scope>NUCLEOTIDE SEQUENCE [LARGE SCALE GENOMIC DNA]</scope>
</reference>
<sequence length="76" mass="8481">MEMIISITPNFQIHIPKQARKLLGLSKPSKALLKVLDGSIVITPDYNNKLLSLAGKYKSKAKGIKVENIRDIIDYS</sequence>
<comment type="caution">
    <text evidence="1">The sequence shown here is derived from an EMBL/GenBank/DDBJ whole genome shotgun (WGS) entry which is preliminary data.</text>
</comment>
<dbReference type="EMBL" id="MEVD01000004">
    <property type="protein sequence ID" value="OGC54239.1"/>
    <property type="molecule type" value="Genomic_DNA"/>
</dbReference>